<feature type="domain" description="4Fe-4S ferredoxin-type" evidence="6">
    <location>
        <begin position="32"/>
        <end position="61"/>
    </location>
</feature>
<dbReference type="RefSeq" id="WP_301189758.1">
    <property type="nucleotide sequence ID" value="NZ_JAPDPJ010000011.1"/>
</dbReference>
<dbReference type="PROSITE" id="PS51656">
    <property type="entry name" value="4FE4S"/>
    <property type="match status" value="1"/>
</dbReference>
<dbReference type="PANTHER" id="PTHR11615">
    <property type="entry name" value="NITRATE, FORMATE, IRON DEHYDROGENASE"/>
    <property type="match status" value="1"/>
</dbReference>
<keyword evidence="5" id="KW-0175">Coiled coil</keyword>
<dbReference type="Gene3D" id="1.10.15.40">
    <property type="entry name" value="Electron transport complex subunit B, putative Fe-S cluster"/>
    <property type="match status" value="1"/>
</dbReference>
<dbReference type="Gene3D" id="3.40.950.10">
    <property type="entry name" value="Fe-only Hydrogenase (Larger Subunit), Chain L, domain 3"/>
    <property type="match status" value="1"/>
</dbReference>
<keyword evidence="9" id="KW-1185">Reference proteome</keyword>
<feature type="domain" description="4Fe-4S" evidence="7">
    <location>
        <begin position="362"/>
        <end position="424"/>
    </location>
</feature>
<gene>
    <name evidence="8" type="ORF">OM075_06905</name>
</gene>
<dbReference type="Pfam" id="PF13237">
    <property type="entry name" value="Fer4_10"/>
    <property type="match status" value="1"/>
</dbReference>
<dbReference type="Gene3D" id="3.30.70.20">
    <property type="match status" value="1"/>
</dbReference>
<evidence type="ECO:0000256" key="1">
    <source>
        <dbReference type="ARBA" id="ARBA00022485"/>
    </source>
</evidence>
<dbReference type="Pfam" id="PF02906">
    <property type="entry name" value="Fe_hyd_lg_C"/>
    <property type="match status" value="1"/>
</dbReference>
<keyword evidence="3" id="KW-0408">Iron</keyword>
<dbReference type="GO" id="GO:0051539">
    <property type="term" value="F:4 iron, 4 sulfur cluster binding"/>
    <property type="evidence" value="ECO:0007669"/>
    <property type="project" value="UniProtKB-KW"/>
</dbReference>
<evidence type="ECO:0000256" key="3">
    <source>
        <dbReference type="ARBA" id="ARBA00023004"/>
    </source>
</evidence>
<keyword evidence="2" id="KW-0479">Metal-binding</keyword>
<dbReference type="SUPFAM" id="SSF53920">
    <property type="entry name" value="Fe-only hydrogenase"/>
    <property type="match status" value="1"/>
</dbReference>
<dbReference type="GO" id="GO:0046872">
    <property type="term" value="F:metal ion binding"/>
    <property type="evidence" value="ECO:0007669"/>
    <property type="project" value="UniProtKB-KW"/>
</dbReference>
<protein>
    <submittedName>
        <fullName evidence="8">4Fe-4S dicluster domain-containing protein</fullName>
    </submittedName>
</protein>
<dbReference type="AlphaFoldDB" id="A0AAE3M2S0"/>
<reference evidence="8" key="1">
    <citation type="submission" date="2022-10" db="EMBL/GenBank/DDBJ databases">
        <authorList>
            <person name="Yu W.X."/>
        </authorList>
    </citation>
    <scope>NUCLEOTIDE SEQUENCE</scope>
    <source>
        <strain evidence="8">AAT</strain>
    </source>
</reference>
<evidence type="ECO:0000259" key="6">
    <source>
        <dbReference type="PROSITE" id="PS51379"/>
    </source>
</evidence>
<dbReference type="Pfam" id="PF04060">
    <property type="entry name" value="FeS"/>
    <property type="match status" value="1"/>
</dbReference>
<dbReference type="SUPFAM" id="SSF54862">
    <property type="entry name" value="4Fe-4S ferredoxins"/>
    <property type="match status" value="1"/>
</dbReference>
<accession>A0AAE3M2S0</accession>
<evidence type="ECO:0000256" key="2">
    <source>
        <dbReference type="ARBA" id="ARBA00022723"/>
    </source>
</evidence>
<comment type="caution">
    <text evidence="8">The sequence shown here is derived from an EMBL/GenBank/DDBJ whole genome shotgun (WGS) entry which is preliminary data.</text>
</comment>
<name>A0AAE3M2S0_9BACT</name>
<dbReference type="InterPro" id="IPR009016">
    <property type="entry name" value="Fe_hydrogenase"/>
</dbReference>
<dbReference type="InterPro" id="IPR017896">
    <property type="entry name" value="4Fe4S_Fe-S-bd"/>
</dbReference>
<dbReference type="EMBL" id="JAPDPJ010000011">
    <property type="protein sequence ID" value="MCW3786191.1"/>
    <property type="molecule type" value="Genomic_DNA"/>
</dbReference>
<sequence>MAPLIEVDKEKCNLSFTCIRACPAKAIKIADKHANIINSKCIGCGNCVVVCAQNAINFRNEETDVEQLLKEEGRVAAICDPALSGEFIDISDYRKFVAMIRALGFDLVGEVAFGVDLVAQKYKELLKNFQGKYYLTTHCPPVRSFVEKYRPNLVDNLAPIVPPFIAMSKVMRKRYGEDIKVVYITSCVSAKDDVKSFTKTDGRVDAVITFTELRQLFKNYNVTESSVEFSDFDPPVGRKGGLYPISHGLWQAVDMSQDLLESSVISADGRNDFISSLKEFAEVSNLRQHIDLYYCEGCSMGPGMTQGGKKFTRQSDIVRYVEKRLKDIDCDQWRADMKEFIELDLSRSFKITDRRLPKPSEEEVNRVLHDMGKSDIRDQLGCGACGYPSCKEFAVAYCQGLTNFEMCYSYSIKSLHTYINKVHSSNEKLKNTKEALRESEELARKEGKAAQEAADTMTAMLNKLRAGVVMVDANLNIIESNQSFVEMMGEDARQLDEVIPGLKGADINTLLPFGKLFSSVLQTGQEVKNRDISVGENILNVSIFAIKKHKIVGGIIRDLTAPEVRKEEIINRARSVIRDNLQTVQQIAFLLGESASKTEKVLNSIIEAQKIGDSHGS</sequence>
<dbReference type="Gene3D" id="3.30.450.20">
    <property type="entry name" value="PAS domain"/>
    <property type="match status" value="1"/>
</dbReference>
<proteinExistence type="predicted"/>
<dbReference type="PROSITE" id="PS51379">
    <property type="entry name" value="4FE4S_FER_2"/>
    <property type="match status" value="2"/>
</dbReference>
<dbReference type="InterPro" id="IPR004108">
    <property type="entry name" value="Fe_hydrogenase_lsu_C"/>
</dbReference>
<keyword evidence="1" id="KW-0004">4Fe-4S</keyword>
<feature type="coiled-coil region" evidence="5">
    <location>
        <begin position="419"/>
        <end position="446"/>
    </location>
</feature>
<dbReference type="Proteomes" id="UP001209229">
    <property type="component" value="Unassembled WGS sequence"/>
</dbReference>
<evidence type="ECO:0000256" key="5">
    <source>
        <dbReference type="SAM" id="Coils"/>
    </source>
</evidence>
<feature type="domain" description="4Fe-4S ferredoxin-type" evidence="6">
    <location>
        <begin position="3"/>
        <end position="31"/>
    </location>
</feature>
<keyword evidence="4" id="KW-0411">Iron-sulfur</keyword>
<dbReference type="InterPro" id="IPR007202">
    <property type="entry name" value="4Fe-4S_dom"/>
</dbReference>
<dbReference type="Gene3D" id="3.40.50.1780">
    <property type="match status" value="1"/>
</dbReference>
<dbReference type="InterPro" id="IPR050340">
    <property type="entry name" value="Cytosolic_Fe-S_CAF"/>
</dbReference>
<evidence type="ECO:0000256" key="4">
    <source>
        <dbReference type="ARBA" id="ARBA00023014"/>
    </source>
</evidence>
<evidence type="ECO:0000259" key="7">
    <source>
        <dbReference type="PROSITE" id="PS51656"/>
    </source>
</evidence>
<evidence type="ECO:0000313" key="9">
    <source>
        <dbReference type="Proteomes" id="UP001209229"/>
    </source>
</evidence>
<evidence type="ECO:0000313" key="8">
    <source>
        <dbReference type="EMBL" id="MCW3786191.1"/>
    </source>
</evidence>
<organism evidence="8 9">
    <name type="scientific">Plebeiibacterium sediminum</name>
    <dbReference type="NCBI Taxonomy" id="2992112"/>
    <lineage>
        <taxon>Bacteria</taxon>
        <taxon>Pseudomonadati</taxon>
        <taxon>Bacteroidota</taxon>
        <taxon>Bacteroidia</taxon>
        <taxon>Marinilabiliales</taxon>
        <taxon>Marinilabiliaceae</taxon>
        <taxon>Plebeiibacterium</taxon>
    </lineage>
</organism>